<protein>
    <submittedName>
        <fullName evidence="1">Uncharacterized protein</fullName>
    </submittedName>
</protein>
<proteinExistence type="predicted"/>
<name>S0FEC7_9BACT</name>
<comment type="caution">
    <text evidence="1">The sequence shown here is derived from an EMBL/GenBank/DDBJ whole genome shotgun (WGS) entry which is preliminary data.</text>
</comment>
<evidence type="ECO:0000313" key="2">
    <source>
        <dbReference type="Proteomes" id="UP000014073"/>
    </source>
</evidence>
<keyword evidence="2" id="KW-1185">Reference proteome</keyword>
<sequence length="61" mass="7062">MLPHIIANTIAKNIFFIMWTKIQYKMKSRDNGGLLFSKYLYGPQINTDYATCLQESCQEVA</sequence>
<dbReference type="AlphaFoldDB" id="S0FEC7"/>
<dbReference type="STRING" id="547042.BACCOPRO_02943"/>
<dbReference type="Proteomes" id="UP000014073">
    <property type="component" value="Unassembled WGS sequence"/>
</dbReference>
<dbReference type="HOGENOM" id="CLU_2912688_0_0_10"/>
<accession>S0FEC7</accession>
<evidence type="ECO:0000313" key="1">
    <source>
        <dbReference type="EMBL" id="EEF77421.1"/>
    </source>
</evidence>
<dbReference type="EMBL" id="ACBW01000190">
    <property type="protein sequence ID" value="EEF77421.1"/>
    <property type="molecule type" value="Genomic_DNA"/>
</dbReference>
<organism evidence="1 2">
    <name type="scientific">Phocaeicola coprophilus DSM 18228 = JCM 13818</name>
    <dbReference type="NCBI Taxonomy" id="547042"/>
    <lineage>
        <taxon>Bacteria</taxon>
        <taxon>Pseudomonadati</taxon>
        <taxon>Bacteroidota</taxon>
        <taxon>Bacteroidia</taxon>
        <taxon>Bacteroidales</taxon>
        <taxon>Bacteroidaceae</taxon>
        <taxon>Phocaeicola</taxon>
    </lineage>
</organism>
<gene>
    <name evidence="1" type="ORF">BACCOPRO_02943</name>
</gene>
<reference evidence="1 2" key="1">
    <citation type="submission" date="2008-12" db="EMBL/GenBank/DDBJ databases">
        <authorList>
            <person name="Fulton L."/>
            <person name="Clifton S."/>
            <person name="Fulton B."/>
            <person name="Xu J."/>
            <person name="Minx P."/>
            <person name="Pepin K.H."/>
            <person name="Johnson M."/>
            <person name="Bhonagiri V."/>
            <person name="Nash W.E."/>
            <person name="Mardis E.R."/>
            <person name="Wilson R.K."/>
        </authorList>
    </citation>
    <scope>NUCLEOTIDE SEQUENCE [LARGE SCALE GENOMIC DNA]</scope>
    <source>
        <strain evidence="1 2">DSM 18228</strain>
    </source>
</reference>